<sequence length="250" mass="27556">MLHFGSLWGVLLLAALTAPQKISWCEYYKGLGVPSPKECEVKPRAISRPVPRTVAPRVLPPQEETLTTVTQKPSFPVLPLCYGRFHSCMASSTECQSGTLCINSASNSKCCTSAQSRCPAPTEMNIQCRSSKPTNWCNADSDCGSSEAHVCCATGCGYNRCFNLLNFADRPSVFGVPDRGDYRFFSLMMSPDCPDPFTIPLTCSMPNPVSWCYQQSDCPSMNVLQPRRCCRTSCGYNACHVKIEGRWMIA</sequence>
<protein>
    <submittedName>
        <fullName evidence="4">WAP domain-containing protein</fullName>
    </submittedName>
</protein>
<organism evidence="3 4">
    <name type="scientific">Steinernema glaseri</name>
    <dbReference type="NCBI Taxonomy" id="37863"/>
    <lineage>
        <taxon>Eukaryota</taxon>
        <taxon>Metazoa</taxon>
        <taxon>Ecdysozoa</taxon>
        <taxon>Nematoda</taxon>
        <taxon>Chromadorea</taxon>
        <taxon>Rhabditida</taxon>
        <taxon>Tylenchina</taxon>
        <taxon>Panagrolaimomorpha</taxon>
        <taxon>Strongyloidoidea</taxon>
        <taxon>Steinernematidae</taxon>
        <taxon>Steinernema</taxon>
    </lineage>
</organism>
<dbReference type="PANTHER" id="PTHR36938:SF2">
    <property type="entry name" value="WAP DOMAIN-CONTAINING PROTEIN"/>
    <property type="match status" value="1"/>
</dbReference>
<keyword evidence="1" id="KW-0732">Signal</keyword>
<feature type="chain" id="PRO_5009313874" evidence="1">
    <location>
        <begin position="20"/>
        <end position="250"/>
    </location>
</feature>
<evidence type="ECO:0000256" key="1">
    <source>
        <dbReference type="SAM" id="SignalP"/>
    </source>
</evidence>
<proteinExistence type="predicted"/>
<feature type="domain" description="WAP" evidence="2">
    <location>
        <begin position="111"/>
        <end position="165"/>
    </location>
</feature>
<evidence type="ECO:0000259" key="2">
    <source>
        <dbReference type="PROSITE" id="PS51390"/>
    </source>
</evidence>
<dbReference type="AlphaFoldDB" id="A0A1I7ZT20"/>
<keyword evidence="3" id="KW-1185">Reference proteome</keyword>
<evidence type="ECO:0000313" key="4">
    <source>
        <dbReference type="WBParaSite" id="L893_g29517.t1"/>
    </source>
</evidence>
<accession>A0A1I7ZT20</accession>
<dbReference type="GO" id="GO:0005576">
    <property type="term" value="C:extracellular region"/>
    <property type="evidence" value="ECO:0007669"/>
    <property type="project" value="InterPro"/>
</dbReference>
<dbReference type="Proteomes" id="UP000095287">
    <property type="component" value="Unplaced"/>
</dbReference>
<evidence type="ECO:0000313" key="3">
    <source>
        <dbReference type="Proteomes" id="UP000095287"/>
    </source>
</evidence>
<name>A0A1I7ZT20_9BILA</name>
<dbReference type="PANTHER" id="PTHR36938">
    <property type="entry name" value="PROTEIN CBG26935"/>
    <property type="match status" value="1"/>
</dbReference>
<dbReference type="WBParaSite" id="L893_g29517.t1">
    <property type="protein sequence ID" value="L893_g29517.t1"/>
    <property type="gene ID" value="L893_g29517"/>
</dbReference>
<dbReference type="GO" id="GO:0030414">
    <property type="term" value="F:peptidase inhibitor activity"/>
    <property type="evidence" value="ECO:0007669"/>
    <property type="project" value="InterPro"/>
</dbReference>
<reference evidence="4" key="1">
    <citation type="submission" date="2016-11" db="UniProtKB">
        <authorList>
            <consortium name="WormBaseParasite"/>
        </authorList>
    </citation>
    <scope>IDENTIFICATION</scope>
</reference>
<feature type="signal peptide" evidence="1">
    <location>
        <begin position="1"/>
        <end position="19"/>
    </location>
</feature>
<dbReference type="InterPro" id="IPR008197">
    <property type="entry name" value="WAP_dom"/>
</dbReference>
<dbReference type="PROSITE" id="PS51390">
    <property type="entry name" value="WAP"/>
    <property type="match status" value="1"/>
</dbReference>